<proteinExistence type="predicted"/>
<evidence type="ECO:0000313" key="3">
    <source>
        <dbReference type="EMBL" id="SEA20520.1"/>
    </source>
</evidence>
<protein>
    <submittedName>
        <fullName evidence="3">Helix-turn-helix</fullName>
    </submittedName>
</protein>
<dbReference type="CDD" id="cd00093">
    <property type="entry name" value="HTH_XRE"/>
    <property type="match status" value="1"/>
</dbReference>
<organism evidence="3 4">
    <name type="scientific">Selenomonas ruminantium</name>
    <dbReference type="NCBI Taxonomy" id="971"/>
    <lineage>
        <taxon>Bacteria</taxon>
        <taxon>Bacillati</taxon>
        <taxon>Bacillota</taxon>
        <taxon>Negativicutes</taxon>
        <taxon>Selenomonadales</taxon>
        <taxon>Selenomonadaceae</taxon>
        <taxon>Selenomonas</taxon>
    </lineage>
</organism>
<dbReference type="PROSITE" id="PS50943">
    <property type="entry name" value="HTH_CROC1"/>
    <property type="match status" value="1"/>
</dbReference>
<gene>
    <name evidence="3" type="ORF">SAMN05660648_02364</name>
</gene>
<dbReference type="InterPro" id="IPR010982">
    <property type="entry name" value="Lambda_DNA-bd_dom_sf"/>
</dbReference>
<evidence type="ECO:0000256" key="1">
    <source>
        <dbReference type="SAM" id="MobiDB-lite"/>
    </source>
</evidence>
<reference evidence="3 4" key="1">
    <citation type="submission" date="2016-10" db="EMBL/GenBank/DDBJ databases">
        <authorList>
            <person name="de Groot N.N."/>
        </authorList>
    </citation>
    <scope>NUCLEOTIDE SEQUENCE [LARGE SCALE GENOMIC DNA]</scope>
    <source>
        <strain evidence="3 4">DSM 2872</strain>
    </source>
</reference>
<dbReference type="EMBL" id="FNQG01000010">
    <property type="protein sequence ID" value="SEA20520.1"/>
    <property type="molecule type" value="Genomic_DNA"/>
</dbReference>
<dbReference type="OrthoDB" id="1666303at2"/>
<dbReference type="AlphaFoldDB" id="A0A1H3ZA15"/>
<evidence type="ECO:0000313" key="4">
    <source>
        <dbReference type="Proteomes" id="UP000183469"/>
    </source>
</evidence>
<dbReference type="Pfam" id="PF01381">
    <property type="entry name" value="HTH_3"/>
    <property type="match status" value="1"/>
</dbReference>
<dbReference type="RefSeq" id="WP_074672897.1">
    <property type="nucleotide sequence ID" value="NZ_FNQG01000010.1"/>
</dbReference>
<dbReference type="SMART" id="SM00530">
    <property type="entry name" value="HTH_XRE"/>
    <property type="match status" value="1"/>
</dbReference>
<dbReference type="Proteomes" id="UP000183469">
    <property type="component" value="Unassembled WGS sequence"/>
</dbReference>
<evidence type="ECO:0000259" key="2">
    <source>
        <dbReference type="PROSITE" id="PS50943"/>
    </source>
</evidence>
<feature type="region of interest" description="Disordered" evidence="1">
    <location>
        <begin position="147"/>
        <end position="169"/>
    </location>
</feature>
<dbReference type="GO" id="GO:0003677">
    <property type="term" value="F:DNA binding"/>
    <property type="evidence" value="ECO:0007669"/>
    <property type="project" value="InterPro"/>
</dbReference>
<name>A0A1H3ZA15_SELRU</name>
<dbReference type="InterPro" id="IPR001387">
    <property type="entry name" value="Cro/C1-type_HTH"/>
</dbReference>
<feature type="compositionally biased region" description="Acidic residues" evidence="1">
    <location>
        <begin position="160"/>
        <end position="169"/>
    </location>
</feature>
<dbReference type="Gene3D" id="1.10.260.40">
    <property type="entry name" value="lambda repressor-like DNA-binding domains"/>
    <property type="match status" value="1"/>
</dbReference>
<sequence length="184" mass="21283">MSLKDNLRYYREKSGFSARKFAAHIGIPYNTYANYEIKGTWASEENLNKIARALNVSFNDLLGSRTDAFLYYKERIEKDGVGIVKEMEDGKVLVTLFLLDSPRFEPSIVMTRDEFTDMCREAEKNPKDFHNDIKVPFTIKYARSCYEKDSSPVPMPSEIPDFDEPEYDPDAPVDFSEFGIELEK</sequence>
<accession>A0A1H3ZA15</accession>
<dbReference type="SUPFAM" id="SSF47413">
    <property type="entry name" value="lambda repressor-like DNA-binding domains"/>
    <property type="match status" value="1"/>
</dbReference>
<feature type="domain" description="HTH cro/C1-type" evidence="2">
    <location>
        <begin position="7"/>
        <end position="61"/>
    </location>
</feature>